<comment type="similarity">
    <text evidence="5">Belongs to the GHMP kinase family.</text>
</comment>
<evidence type="ECO:0000256" key="4">
    <source>
        <dbReference type="ARBA" id="ARBA00022840"/>
    </source>
</evidence>
<sequence length="340" mass="37983">MIIRSRAPLRLGLAGGGTDVSPYSDIYGGAVLNATISMYAYATIEPRDDGKIVFNSIDKGERIECESKERLEIDGKLNLLKGVYNRIVKDFVKKPLSFELTTYVDAPPGSGLGSSSTLVVAIIGAFAEWLKLPLGEYDIAHLAFEIERKDLSLAGGKQDQYAATFGGFNFMEFYDNDKVIVNPLRIKPEIINELQFNLLLYYTGTSRLSSKIIEAQAKNVKEKKEKPIEAMHKLKEQAIMMKEAILKGRLDEIGEILDFGWQYKKQMAEGITNPIIDEIYETAKKAGATGGKISGAGGGGFMMFCCPRNTRYKVIEALQRFGGEFRRFQFTKYGLETWRT</sequence>
<dbReference type="GO" id="GO:0005524">
    <property type="term" value="F:ATP binding"/>
    <property type="evidence" value="ECO:0007669"/>
    <property type="project" value="UniProtKB-KW"/>
</dbReference>
<evidence type="ECO:0000313" key="9">
    <source>
        <dbReference type="Proteomes" id="UP001144110"/>
    </source>
</evidence>
<organism evidence="8 9">
    <name type="scientific">Candidatus Thermodesulfobacterium syntrophicum</name>
    <dbReference type="NCBI Taxonomy" id="3060442"/>
    <lineage>
        <taxon>Bacteria</taxon>
        <taxon>Pseudomonadati</taxon>
        <taxon>Thermodesulfobacteriota</taxon>
        <taxon>Thermodesulfobacteria</taxon>
        <taxon>Thermodesulfobacteriales</taxon>
        <taxon>Thermodesulfobacteriaceae</taxon>
        <taxon>Thermodesulfobacterium</taxon>
    </lineage>
</organism>
<keyword evidence="4" id="KW-0067">ATP-binding</keyword>
<reference evidence="8" key="1">
    <citation type="submission" date="2022-11" db="EMBL/GenBank/DDBJ databases">
        <title>Candidatus Alkanophaga archaea from heated hydrothermal vent sediment oxidize petroleum alkanes.</title>
        <authorList>
            <person name="Zehnle H."/>
            <person name="Laso-Perez R."/>
            <person name="Lipp J."/>
            <person name="Teske A."/>
            <person name="Wegener G."/>
        </authorList>
    </citation>
    <scope>NUCLEOTIDE SEQUENCE</scope>
    <source>
        <strain evidence="8">MCA70</strain>
    </source>
</reference>
<dbReference type="InterPro" id="IPR006204">
    <property type="entry name" value="GHMP_kinase_N_dom"/>
</dbReference>
<feature type="domain" description="GHMP kinase C-terminal" evidence="7">
    <location>
        <begin position="241"/>
        <end position="322"/>
    </location>
</feature>
<dbReference type="PANTHER" id="PTHR32463:SF0">
    <property type="entry name" value="L-FUCOSE KINASE"/>
    <property type="match status" value="1"/>
</dbReference>
<dbReference type="InterPro" id="IPR020568">
    <property type="entry name" value="Ribosomal_Su5_D2-typ_SF"/>
</dbReference>
<gene>
    <name evidence="8" type="ORF">OD816_000625</name>
</gene>
<dbReference type="InterPro" id="IPR001174">
    <property type="entry name" value="HddA/FKP"/>
</dbReference>
<dbReference type="PIRSF" id="PIRSF036406">
    <property type="entry name" value="Hept_kin"/>
    <property type="match status" value="1"/>
</dbReference>
<name>A0AAE3P3P1_9BACT</name>
<protein>
    <submittedName>
        <fullName evidence="8">Kinase related to galactokinase and mevalonate kinase</fullName>
    </submittedName>
</protein>
<dbReference type="Proteomes" id="UP001144110">
    <property type="component" value="Unassembled WGS sequence"/>
</dbReference>
<dbReference type="PANTHER" id="PTHR32463">
    <property type="entry name" value="L-FUCOSE KINASE"/>
    <property type="match status" value="1"/>
</dbReference>
<dbReference type="AlphaFoldDB" id="A0AAE3P3P1"/>
<keyword evidence="3 8" id="KW-0418">Kinase</keyword>
<comment type="caution">
    <text evidence="8">The sequence shown here is derived from an EMBL/GenBank/DDBJ whole genome shotgun (WGS) entry which is preliminary data.</text>
</comment>
<evidence type="ECO:0000259" key="6">
    <source>
        <dbReference type="Pfam" id="PF00288"/>
    </source>
</evidence>
<evidence type="ECO:0000313" key="8">
    <source>
        <dbReference type="EMBL" id="MDF2953380.1"/>
    </source>
</evidence>
<dbReference type="InterPro" id="IPR036554">
    <property type="entry name" value="GHMP_kinase_C_sf"/>
</dbReference>
<dbReference type="EMBL" id="JAPHEG010000002">
    <property type="protein sequence ID" value="MDF2953380.1"/>
    <property type="molecule type" value="Genomic_DNA"/>
</dbReference>
<evidence type="ECO:0000256" key="2">
    <source>
        <dbReference type="ARBA" id="ARBA00022741"/>
    </source>
</evidence>
<keyword evidence="2" id="KW-0547">Nucleotide-binding</keyword>
<dbReference type="InterPro" id="IPR052203">
    <property type="entry name" value="GHMP_Kinase-Related"/>
</dbReference>
<dbReference type="SUPFAM" id="SSF54211">
    <property type="entry name" value="Ribosomal protein S5 domain 2-like"/>
    <property type="match status" value="1"/>
</dbReference>
<keyword evidence="1" id="KW-0808">Transferase</keyword>
<evidence type="ECO:0000259" key="7">
    <source>
        <dbReference type="Pfam" id="PF08544"/>
    </source>
</evidence>
<dbReference type="GO" id="GO:0050201">
    <property type="term" value="F:fucokinase activity"/>
    <property type="evidence" value="ECO:0007669"/>
    <property type="project" value="TreeGrafter"/>
</dbReference>
<evidence type="ECO:0000256" key="3">
    <source>
        <dbReference type="ARBA" id="ARBA00022777"/>
    </source>
</evidence>
<dbReference type="Gene3D" id="3.30.230.120">
    <property type="match status" value="1"/>
</dbReference>
<dbReference type="GO" id="GO:0042352">
    <property type="term" value="P:GDP-L-fucose salvage"/>
    <property type="evidence" value="ECO:0007669"/>
    <property type="project" value="TreeGrafter"/>
</dbReference>
<evidence type="ECO:0000256" key="5">
    <source>
        <dbReference type="ARBA" id="ARBA00038121"/>
    </source>
</evidence>
<dbReference type="PRINTS" id="PR00960">
    <property type="entry name" value="LMBPPROTEIN"/>
</dbReference>
<feature type="domain" description="GHMP kinase N-terminal" evidence="6">
    <location>
        <begin position="78"/>
        <end position="167"/>
    </location>
</feature>
<dbReference type="Pfam" id="PF00288">
    <property type="entry name" value="GHMP_kinases_N"/>
    <property type="match status" value="1"/>
</dbReference>
<dbReference type="InterPro" id="IPR014606">
    <property type="entry name" value="Heptose_7-P_kinase"/>
</dbReference>
<accession>A0AAE3P3P1</accession>
<proteinExistence type="inferred from homology"/>
<dbReference type="InterPro" id="IPR013750">
    <property type="entry name" value="GHMP_kinase_C_dom"/>
</dbReference>
<evidence type="ECO:0000256" key="1">
    <source>
        <dbReference type="ARBA" id="ARBA00022679"/>
    </source>
</evidence>
<dbReference type="SUPFAM" id="SSF55060">
    <property type="entry name" value="GHMP Kinase, C-terminal domain"/>
    <property type="match status" value="1"/>
</dbReference>
<dbReference type="Pfam" id="PF08544">
    <property type="entry name" value="GHMP_kinases_C"/>
    <property type="match status" value="1"/>
</dbReference>